<organism evidence="4 5">
    <name type="scientific">Eimeria mitis</name>
    <dbReference type="NCBI Taxonomy" id="44415"/>
    <lineage>
        <taxon>Eukaryota</taxon>
        <taxon>Sar</taxon>
        <taxon>Alveolata</taxon>
        <taxon>Apicomplexa</taxon>
        <taxon>Conoidasida</taxon>
        <taxon>Coccidia</taxon>
        <taxon>Eucoccidiorida</taxon>
        <taxon>Eimeriorina</taxon>
        <taxon>Eimeriidae</taxon>
        <taxon>Eimeria</taxon>
    </lineage>
</organism>
<feature type="compositionally biased region" description="Polar residues" evidence="2">
    <location>
        <begin position="212"/>
        <end position="227"/>
    </location>
</feature>
<feature type="region of interest" description="Disordered" evidence="2">
    <location>
        <begin position="271"/>
        <end position="315"/>
    </location>
</feature>
<sequence length="555" mass="58702">MQAGRHVNCCPPDAPAAVCARGTAAGMVMQQQEDLSHRVALAVGGPVQQGGAATSAGAAEQHRNSQPQRQSQMLRQQKPAAAAKTNKEKGIKRRPEQQGPLHGASRAISGASAAAASPAAQGPPLHVVGGPVARADGPPQKRQAVGRRRGETAAGVRSSSSNSSSNSSRGKAAGGGGPHKSSVAARGSSAGGPQSSSCRPSTTAKASPPQPMQQQENGGLQESSSDIEATESGAAAAAVAAARCSSSNSGADAAVSAFAAEWLRGCQQRLEETKGKPREDNVAGASGSTGHRGLRDTPPRHSSSAASSFNPHEEQQLQLQKIKKQLKQELRAYNAAFTAHFGRQPLKQDKEPLRPVYMHYQRIKQRLEQHLLVAAEENRPSEAATNPAESSSVATEVSSSAAATTRRNTTDICSPPAAASPTGAAKRIRRQRSSVRSVEALSPKAAHRGVAPSSAPKSPGKAKEKQTSTRPSAFEIQQQLQRRREEMALQLHQLQRERRLLGDKLAAYHLRFKQEHGRPLRLKADIAPVHEEYKLFVEITKQIDGLAFALQKQTL</sequence>
<dbReference type="RefSeq" id="XP_037878207.1">
    <property type="nucleotide sequence ID" value="XM_038022353.1"/>
</dbReference>
<evidence type="ECO:0000313" key="5">
    <source>
        <dbReference type="Proteomes" id="UP000030744"/>
    </source>
</evidence>
<dbReference type="Proteomes" id="UP000030744">
    <property type="component" value="Unassembled WGS sequence"/>
</dbReference>
<feature type="coiled-coil region" evidence="1">
    <location>
        <begin position="477"/>
        <end position="504"/>
    </location>
</feature>
<evidence type="ECO:0000256" key="2">
    <source>
        <dbReference type="SAM" id="MobiDB-lite"/>
    </source>
</evidence>
<feature type="compositionally biased region" description="Low complexity" evidence="2">
    <location>
        <begin position="103"/>
        <end position="124"/>
    </location>
</feature>
<feature type="region of interest" description="Disordered" evidence="2">
    <location>
        <begin position="47"/>
        <end position="231"/>
    </location>
</feature>
<feature type="compositionally biased region" description="Low complexity" evidence="2">
    <location>
        <begin position="47"/>
        <end position="77"/>
    </location>
</feature>
<feature type="compositionally biased region" description="Basic and acidic residues" evidence="2">
    <location>
        <begin position="85"/>
        <end position="96"/>
    </location>
</feature>
<evidence type="ECO:0000256" key="1">
    <source>
        <dbReference type="SAM" id="Coils"/>
    </source>
</evidence>
<evidence type="ECO:0000259" key="3">
    <source>
        <dbReference type="Pfam" id="PF26116"/>
    </source>
</evidence>
<keyword evidence="5" id="KW-1185">Reference proteome</keyword>
<gene>
    <name evidence="4" type="ORF">EMH_0002160</name>
</gene>
<reference evidence="4" key="1">
    <citation type="submission" date="2013-10" db="EMBL/GenBank/DDBJ databases">
        <title>Genomic analysis of the causative agents of coccidiosis in chickens.</title>
        <authorList>
            <person name="Reid A.J."/>
            <person name="Blake D."/>
            <person name="Billington K."/>
            <person name="Browne H."/>
            <person name="Dunn M."/>
            <person name="Hung S."/>
            <person name="Kawahara F."/>
            <person name="Miranda-Saavedra D."/>
            <person name="Mourier T."/>
            <person name="Nagra H."/>
            <person name="Otto T.D."/>
            <person name="Rawlings N."/>
            <person name="Sanchez A."/>
            <person name="Sanders M."/>
            <person name="Subramaniam C."/>
            <person name="Tay Y."/>
            <person name="Dear P."/>
            <person name="Doerig C."/>
            <person name="Gruber A."/>
            <person name="Parkinson J."/>
            <person name="Shirley M."/>
            <person name="Wan K.L."/>
            <person name="Berriman M."/>
            <person name="Tomley F."/>
            <person name="Pain A."/>
        </authorList>
    </citation>
    <scope>NUCLEOTIDE SEQUENCE [LARGE SCALE GENOMIC DNA]</scope>
    <source>
        <strain evidence="4">Houghton</strain>
    </source>
</reference>
<dbReference type="GeneID" id="60403691"/>
<feature type="compositionally biased region" description="Basic and acidic residues" evidence="2">
    <location>
        <begin position="271"/>
        <end position="281"/>
    </location>
</feature>
<dbReference type="AlphaFoldDB" id="U6KKF3"/>
<name>U6KKF3_9EIME</name>
<feature type="domain" description="FAM13A-like" evidence="3">
    <location>
        <begin position="313"/>
        <end position="369"/>
    </location>
</feature>
<dbReference type="EMBL" id="HG735428">
    <property type="protein sequence ID" value="CDJ35918.1"/>
    <property type="molecule type" value="Genomic_DNA"/>
</dbReference>
<evidence type="ECO:0000313" key="4">
    <source>
        <dbReference type="EMBL" id="CDJ35918.1"/>
    </source>
</evidence>
<dbReference type="InterPro" id="IPR059029">
    <property type="entry name" value="FAM13A_dom"/>
</dbReference>
<protein>
    <recommendedName>
        <fullName evidence="3">FAM13A-like domain-containing protein</fullName>
    </recommendedName>
</protein>
<feature type="compositionally biased region" description="Low complexity" evidence="2">
    <location>
        <begin position="179"/>
        <end position="192"/>
    </location>
</feature>
<reference evidence="4" key="2">
    <citation type="submission" date="2013-10" db="EMBL/GenBank/DDBJ databases">
        <authorList>
            <person name="Aslett M."/>
        </authorList>
    </citation>
    <scope>NUCLEOTIDE SEQUENCE [LARGE SCALE GENOMIC DNA]</scope>
    <source>
        <strain evidence="4">Houghton</strain>
    </source>
</reference>
<proteinExistence type="predicted"/>
<accession>U6KKF3</accession>
<feature type="region of interest" description="Disordered" evidence="2">
    <location>
        <begin position="378"/>
        <end position="472"/>
    </location>
</feature>
<feature type="compositionally biased region" description="Low complexity" evidence="2">
    <location>
        <begin position="388"/>
        <end position="405"/>
    </location>
</feature>
<keyword evidence="1" id="KW-0175">Coiled coil</keyword>
<dbReference type="OrthoDB" id="2161449at2759"/>
<feature type="compositionally biased region" description="Polar residues" evidence="2">
    <location>
        <begin position="193"/>
        <end position="205"/>
    </location>
</feature>
<dbReference type="Pfam" id="PF26116">
    <property type="entry name" value="FAM13A"/>
    <property type="match status" value="1"/>
</dbReference>
<dbReference type="VEuPathDB" id="ToxoDB:EMH_0002160"/>
<feature type="compositionally biased region" description="Low complexity" evidence="2">
    <location>
        <begin position="153"/>
        <end position="171"/>
    </location>
</feature>
<feature type="compositionally biased region" description="Polar residues" evidence="2">
    <location>
        <begin position="300"/>
        <end position="310"/>
    </location>
</feature>